<dbReference type="STRING" id="1302272.FC96_GL002561"/>
<comment type="similarity">
    <text evidence="1">Belongs to the UPF0340 family.</text>
</comment>
<reference evidence="2 3" key="1">
    <citation type="journal article" date="2015" name="Genome Announc.">
        <title>Expanding the biotechnology potential of lactobacilli through comparative genomics of 213 strains and associated genera.</title>
        <authorList>
            <person name="Sun Z."/>
            <person name="Harris H.M."/>
            <person name="McCann A."/>
            <person name="Guo C."/>
            <person name="Argimon S."/>
            <person name="Zhang W."/>
            <person name="Yang X."/>
            <person name="Jeffery I.B."/>
            <person name="Cooney J.C."/>
            <person name="Kagawa T.F."/>
            <person name="Liu W."/>
            <person name="Song Y."/>
            <person name="Salvetti E."/>
            <person name="Wrobel A."/>
            <person name="Rasinkangas P."/>
            <person name="Parkhill J."/>
            <person name="Rea M.C."/>
            <person name="O'Sullivan O."/>
            <person name="Ritari J."/>
            <person name="Douillard F.P."/>
            <person name="Paul Ross R."/>
            <person name="Yang R."/>
            <person name="Briner A.E."/>
            <person name="Felis G.E."/>
            <person name="de Vos W.M."/>
            <person name="Barrangou R."/>
            <person name="Klaenhammer T.R."/>
            <person name="Caufield P.W."/>
            <person name="Cui Y."/>
            <person name="Zhang H."/>
            <person name="O'Toole P.W."/>
        </authorList>
    </citation>
    <scope>NUCLEOTIDE SEQUENCE [LARGE SCALE GENOMIC DNA]</scope>
    <source>
        <strain evidence="2 3">JCM 15530</strain>
    </source>
</reference>
<evidence type="ECO:0000313" key="2">
    <source>
        <dbReference type="EMBL" id="KRK47438.1"/>
    </source>
</evidence>
<dbReference type="Gene3D" id="3.40.50.10360">
    <property type="entry name" value="Hypothetical protein TT1679"/>
    <property type="match status" value="1"/>
</dbReference>
<organism evidence="2 3">
    <name type="scientific">Secundilactobacillus kimchicus JCM 15530</name>
    <dbReference type="NCBI Taxonomy" id="1302272"/>
    <lineage>
        <taxon>Bacteria</taxon>
        <taxon>Bacillati</taxon>
        <taxon>Bacillota</taxon>
        <taxon>Bacilli</taxon>
        <taxon>Lactobacillales</taxon>
        <taxon>Lactobacillaceae</taxon>
        <taxon>Secundilactobacillus</taxon>
    </lineage>
</organism>
<dbReference type="EMBL" id="AZCX01000009">
    <property type="protein sequence ID" value="KRK47438.1"/>
    <property type="molecule type" value="Genomic_DNA"/>
</dbReference>
<name>A0A0R1HL36_9LACO</name>
<sequence>METEQLKDQLTRALTDYFEQVDLPKNSLFVLGASSSEVVGEWMGQATNAEVGTVIIETLVPILAEHHLLLAVQGCQHINRALLMERTTADRFGYDEVSVIPQLHAGGAAQVAAYQQFSDPVEVEHIVARGGMDIGDTQIGMHVKFVQIPIKTTVPKIGQAHVTFMASRPKLIGGARATYADATI</sequence>
<accession>A0A0R1HL36</accession>
<dbReference type="PIRSF" id="PIRSF007510">
    <property type="entry name" value="UCP007510"/>
    <property type="match status" value="1"/>
</dbReference>
<dbReference type="Proteomes" id="UP000050911">
    <property type="component" value="Unassembled WGS sequence"/>
</dbReference>
<dbReference type="NCBIfam" id="TIGR01440">
    <property type="entry name" value="TIGR01440 family protein"/>
    <property type="match status" value="1"/>
</dbReference>
<dbReference type="SUPFAM" id="SSF110710">
    <property type="entry name" value="TTHA0583/YokD-like"/>
    <property type="match status" value="1"/>
</dbReference>
<dbReference type="RefSeq" id="WP_235804755.1">
    <property type="nucleotide sequence ID" value="NZ_AZCX01000009.1"/>
</dbReference>
<dbReference type="InterPro" id="IPR028345">
    <property type="entry name" value="Antibiotic_NAT-like"/>
</dbReference>
<gene>
    <name evidence="2" type="ORF">FC96_GL002561</name>
</gene>
<dbReference type="AlphaFoldDB" id="A0A0R1HL36"/>
<evidence type="ECO:0000256" key="1">
    <source>
        <dbReference type="HAMAP-Rule" id="MF_00800"/>
    </source>
</evidence>
<dbReference type="PATRIC" id="fig|1302272.5.peg.2610"/>
<protein>
    <recommendedName>
        <fullName evidence="1">UPF0340 protein FC96_GL002561</fullName>
    </recommendedName>
</protein>
<keyword evidence="3" id="KW-1185">Reference proteome</keyword>
<dbReference type="HAMAP" id="MF_00800">
    <property type="entry name" value="UPF0340"/>
    <property type="match status" value="1"/>
</dbReference>
<evidence type="ECO:0000313" key="3">
    <source>
        <dbReference type="Proteomes" id="UP000050911"/>
    </source>
</evidence>
<dbReference type="Pfam" id="PF04260">
    <property type="entry name" value="DUF436"/>
    <property type="match status" value="1"/>
</dbReference>
<dbReference type="InterPro" id="IPR006340">
    <property type="entry name" value="DUF436"/>
</dbReference>
<proteinExistence type="inferred from homology"/>
<comment type="caution">
    <text evidence="2">The sequence shown here is derived from an EMBL/GenBank/DDBJ whole genome shotgun (WGS) entry which is preliminary data.</text>
</comment>